<sequence>MAFPQNFIFGCATSAYQIEGAWNTDGKGENIWDRLARDHPEFIDDRSNGNIACDSYHKYKEDIFHLKDIGFDMYRFSISWTRILPTGDIANINEVGLQHYDSLIDELLKNNIIPMITMYHFDLPQKLQDMGGWLNPLIVDYFEDYADLLFKRYGDKVKWWITLNEPKFIIPGYVTGKSAPSLRLDSPANYIIAHNCLKAHGRIFRLYEKKYKIQQRGKISIALPSDGFFPRTFSKDDVEAADRATLFTLDWFAHPIYSKDGDYPEVMRQMIDINSKNEGRNRSRLPQFTAEEIRDIKGSFDFFALNHYSSYLCSPGYKLDRNRGFINQDMNVKLEFAASWPYTNTAWQRVWPEGFRQILVWIKNQYDNVPVFITENGVSVSGNLNDTFRESYHHSYLQQLLFAMKEDKCNVIGYTAYSLLDAFEWTHGYKPRYGIVHVDFTDPERKRTQKRSASYFKQLLKTRDLSKIETKN</sequence>
<dbReference type="AlphaFoldDB" id="A0AAN9Y0S5"/>
<protein>
    <recommendedName>
        <fullName evidence="3">beta-glucosidase</fullName>
        <ecNumber evidence="3">3.2.1.21</ecNumber>
    </recommendedName>
</protein>
<dbReference type="SUPFAM" id="SSF51445">
    <property type="entry name" value="(Trans)glycosidases"/>
    <property type="match status" value="1"/>
</dbReference>
<evidence type="ECO:0000313" key="10">
    <source>
        <dbReference type="EMBL" id="KAK7580154.1"/>
    </source>
</evidence>
<evidence type="ECO:0000256" key="8">
    <source>
        <dbReference type="RuleBase" id="RU003690"/>
    </source>
</evidence>
<feature type="active site" description="Nucleophile" evidence="7">
    <location>
        <position position="375"/>
    </location>
</feature>
<keyword evidence="6 9" id="KW-0326">Glycosidase</keyword>
<evidence type="ECO:0000256" key="9">
    <source>
        <dbReference type="RuleBase" id="RU004468"/>
    </source>
</evidence>
<evidence type="ECO:0000256" key="4">
    <source>
        <dbReference type="ARBA" id="ARBA00022801"/>
    </source>
</evidence>
<dbReference type="Pfam" id="PF00232">
    <property type="entry name" value="Glyco_hydro_1"/>
    <property type="match status" value="1"/>
</dbReference>
<gene>
    <name evidence="10" type="ORF">V9T40_000783</name>
</gene>
<dbReference type="Gene3D" id="3.20.20.80">
    <property type="entry name" value="Glycosidases"/>
    <property type="match status" value="1"/>
</dbReference>
<dbReference type="PANTHER" id="PTHR10353">
    <property type="entry name" value="GLYCOSYL HYDROLASE"/>
    <property type="match status" value="1"/>
</dbReference>
<dbReference type="PROSITE" id="PS00653">
    <property type="entry name" value="GLYCOSYL_HYDROL_F1_2"/>
    <property type="match status" value="1"/>
</dbReference>
<evidence type="ECO:0000256" key="6">
    <source>
        <dbReference type="ARBA" id="ARBA00023295"/>
    </source>
</evidence>
<keyword evidence="5" id="KW-0325">Glycoprotein</keyword>
<dbReference type="EC" id="3.2.1.21" evidence="3"/>
<dbReference type="InterPro" id="IPR017853">
    <property type="entry name" value="GH"/>
</dbReference>
<evidence type="ECO:0000256" key="1">
    <source>
        <dbReference type="ARBA" id="ARBA00010838"/>
    </source>
</evidence>
<comment type="subunit">
    <text evidence="2">Homodimer.</text>
</comment>
<dbReference type="GO" id="GO:0008422">
    <property type="term" value="F:beta-glucosidase activity"/>
    <property type="evidence" value="ECO:0007669"/>
    <property type="project" value="TreeGrafter"/>
</dbReference>
<keyword evidence="11" id="KW-1185">Reference proteome</keyword>
<evidence type="ECO:0000256" key="7">
    <source>
        <dbReference type="PROSITE-ProRule" id="PRU10055"/>
    </source>
</evidence>
<comment type="caution">
    <text evidence="10">The sequence shown here is derived from an EMBL/GenBank/DDBJ whole genome shotgun (WGS) entry which is preliminary data.</text>
</comment>
<keyword evidence="4 9" id="KW-0378">Hydrolase</keyword>
<dbReference type="InterPro" id="IPR001360">
    <property type="entry name" value="Glyco_hydro_1"/>
</dbReference>
<dbReference type="FunFam" id="3.20.20.80:FF:000013">
    <property type="entry name" value="lactase-phlorizin hydrolase"/>
    <property type="match status" value="1"/>
</dbReference>
<reference evidence="10 11" key="1">
    <citation type="submission" date="2024-03" db="EMBL/GenBank/DDBJ databases">
        <title>Adaptation during the transition from Ophiocordyceps entomopathogen to insect associate is accompanied by gene loss and intensified selection.</title>
        <authorList>
            <person name="Ward C.M."/>
            <person name="Onetto C.A."/>
            <person name="Borneman A.R."/>
        </authorList>
    </citation>
    <scope>NUCLEOTIDE SEQUENCE [LARGE SCALE GENOMIC DNA]</scope>
    <source>
        <strain evidence="10">AWRI1</strain>
        <tissue evidence="10">Single Adult Female</tissue>
    </source>
</reference>
<dbReference type="PROSITE" id="PS00572">
    <property type="entry name" value="GLYCOSYL_HYDROL_F1_1"/>
    <property type="match status" value="1"/>
</dbReference>
<dbReference type="EMBL" id="JBBCAQ010000034">
    <property type="protein sequence ID" value="KAK7580154.1"/>
    <property type="molecule type" value="Genomic_DNA"/>
</dbReference>
<name>A0AAN9Y0S5_9HEMI</name>
<evidence type="ECO:0000313" key="11">
    <source>
        <dbReference type="Proteomes" id="UP001367676"/>
    </source>
</evidence>
<dbReference type="PANTHER" id="PTHR10353:SF36">
    <property type="entry name" value="LP05116P"/>
    <property type="match status" value="1"/>
</dbReference>
<comment type="similarity">
    <text evidence="1 8">Belongs to the glycosyl hydrolase 1 family.</text>
</comment>
<accession>A0AAN9Y0S5</accession>
<organism evidence="10 11">
    <name type="scientific">Parthenolecanium corni</name>
    <dbReference type="NCBI Taxonomy" id="536013"/>
    <lineage>
        <taxon>Eukaryota</taxon>
        <taxon>Metazoa</taxon>
        <taxon>Ecdysozoa</taxon>
        <taxon>Arthropoda</taxon>
        <taxon>Hexapoda</taxon>
        <taxon>Insecta</taxon>
        <taxon>Pterygota</taxon>
        <taxon>Neoptera</taxon>
        <taxon>Paraneoptera</taxon>
        <taxon>Hemiptera</taxon>
        <taxon>Sternorrhyncha</taxon>
        <taxon>Coccoidea</taxon>
        <taxon>Coccidae</taxon>
        <taxon>Parthenolecanium</taxon>
    </lineage>
</organism>
<dbReference type="InterPro" id="IPR018120">
    <property type="entry name" value="Glyco_hydro_1_AS"/>
</dbReference>
<dbReference type="PRINTS" id="PR00131">
    <property type="entry name" value="GLHYDRLASE1"/>
</dbReference>
<dbReference type="GO" id="GO:0005975">
    <property type="term" value="P:carbohydrate metabolic process"/>
    <property type="evidence" value="ECO:0007669"/>
    <property type="project" value="InterPro"/>
</dbReference>
<dbReference type="Proteomes" id="UP001367676">
    <property type="component" value="Unassembled WGS sequence"/>
</dbReference>
<proteinExistence type="inferred from homology"/>
<evidence type="ECO:0000256" key="5">
    <source>
        <dbReference type="ARBA" id="ARBA00023180"/>
    </source>
</evidence>
<evidence type="ECO:0000256" key="3">
    <source>
        <dbReference type="ARBA" id="ARBA00012744"/>
    </source>
</evidence>
<dbReference type="InterPro" id="IPR033132">
    <property type="entry name" value="GH_1_N_CS"/>
</dbReference>
<evidence type="ECO:0000256" key="2">
    <source>
        <dbReference type="ARBA" id="ARBA00011738"/>
    </source>
</evidence>